<evidence type="ECO:0000259" key="11">
    <source>
        <dbReference type="SMART" id="SM00065"/>
    </source>
</evidence>
<evidence type="ECO:0000256" key="5">
    <source>
        <dbReference type="ARBA" id="ARBA00022679"/>
    </source>
</evidence>
<dbReference type="SUPFAM" id="SSF55781">
    <property type="entry name" value="GAF domain-like"/>
    <property type="match status" value="2"/>
</dbReference>
<dbReference type="GO" id="GO:0070026">
    <property type="term" value="F:nitric oxide binding"/>
    <property type="evidence" value="ECO:0007669"/>
    <property type="project" value="UniProtKB-ARBA"/>
</dbReference>
<dbReference type="InterPro" id="IPR011712">
    <property type="entry name" value="Sig_transdc_His_kin_sub3_dim/P"/>
</dbReference>
<comment type="cofactor">
    <cofactor evidence="1">
        <name>Mg(2+)</name>
        <dbReference type="ChEBI" id="CHEBI:18420"/>
    </cofactor>
</comment>
<dbReference type="EMBL" id="CP009112">
    <property type="protein sequence ID" value="ANS32006.1"/>
    <property type="molecule type" value="Genomic_DNA"/>
</dbReference>
<geneLocation type="plasmid" evidence="14">
    <name>pr1cp1</name>
</geneLocation>
<proteinExistence type="predicted"/>
<feature type="domain" description="GAF" evidence="11">
    <location>
        <begin position="223"/>
        <end position="369"/>
    </location>
</feature>
<evidence type="ECO:0000256" key="2">
    <source>
        <dbReference type="ARBA" id="ARBA00001971"/>
    </source>
</evidence>
<dbReference type="GO" id="GO:0019826">
    <property type="term" value="F:oxygen sensor activity"/>
    <property type="evidence" value="ECO:0007669"/>
    <property type="project" value="UniProtKB-ARBA"/>
</dbReference>
<evidence type="ECO:0000256" key="7">
    <source>
        <dbReference type="ARBA" id="ARBA00022777"/>
    </source>
</evidence>
<dbReference type="SMART" id="SM00065">
    <property type="entry name" value="GAF"/>
    <property type="match status" value="2"/>
</dbReference>
<evidence type="ECO:0000313" key="13">
    <source>
        <dbReference type="EMBL" id="ANS32006.1"/>
    </source>
</evidence>
<dbReference type="GO" id="GO:0070025">
    <property type="term" value="F:carbon monoxide binding"/>
    <property type="evidence" value="ECO:0007669"/>
    <property type="project" value="UniProtKB-ARBA"/>
</dbReference>
<dbReference type="Pfam" id="PF13185">
    <property type="entry name" value="GAF_2"/>
    <property type="match status" value="2"/>
</dbReference>
<dbReference type="AlphaFoldDB" id="A0A1B1KHB8"/>
<keyword evidence="6" id="KW-0479">Metal-binding</keyword>
<dbReference type="InterPro" id="IPR029016">
    <property type="entry name" value="GAF-like_dom_sf"/>
</dbReference>
<evidence type="ECO:0000256" key="8">
    <source>
        <dbReference type="ARBA" id="ARBA00022842"/>
    </source>
</evidence>
<evidence type="ECO:0000256" key="10">
    <source>
        <dbReference type="ARBA" id="ARBA00023012"/>
    </source>
</evidence>
<evidence type="ECO:0000256" key="4">
    <source>
        <dbReference type="ARBA" id="ARBA00022553"/>
    </source>
</evidence>
<dbReference type="Pfam" id="PF02518">
    <property type="entry name" value="HATPase_c"/>
    <property type="match status" value="1"/>
</dbReference>
<dbReference type="Pfam" id="PF07730">
    <property type="entry name" value="HisKA_3"/>
    <property type="match status" value="1"/>
</dbReference>
<name>A0A1B1KHB8_RHOOP</name>
<evidence type="ECO:0000256" key="6">
    <source>
        <dbReference type="ARBA" id="ARBA00022723"/>
    </source>
</evidence>
<dbReference type="PANTHER" id="PTHR24421:SF56">
    <property type="entry name" value="OXYGEN SENSOR HISTIDINE KINASE RESPONSE REGULATOR DOST"/>
    <property type="match status" value="1"/>
</dbReference>
<keyword evidence="5" id="KW-0808">Transferase</keyword>
<comment type="cofactor">
    <cofactor evidence="2">
        <name>heme</name>
        <dbReference type="ChEBI" id="CHEBI:30413"/>
    </cofactor>
</comment>
<dbReference type="Gene3D" id="3.30.565.10">
    <property type="entry name" value="Histidine kinase-like ATPase, C-terminal domain"/>
    <property type="match status" value="1"/>
</dbReference>
<gene>
    <name evidence="13" type="primary">dosT</name>
    <name evidence="13" type="ORF">R1CP_37000</name>
</gene>
<dbReference type="Gene3D" id="1.20.5.1930">
    <property type="match status" value="1"/>
</dbReference>
<dbReference type="GO" id="GO:0046983">
    <property type="term" value="F:protein dimerization activity"/>
    <property type="evidence" value="ECO:0007669"/>
    <property type="project" value="InterPro"/>
</dbReference>
<dbReference type="GO" id="GO:0000155">
    <property type="term" value="F:phosphorelay sensor kinase activity"/>
    <property type="evidence" value="ECO:0007669"/>
    <property type="project" value="InterPro"/>
</dbReference>
<dbReference type="CDD" id="cd16917">
    <property type="entry name" value="HATPase_UhpB-NarQ-NarX-like"/>
    <property type="match status" value="1"/>
</dbReference>
<feature type="domain" description="Histidine kinase/HSP90-like ATPase" evidence="12">
    <location>
        <begin position="480"/>
        <end position="569"/>
    </location>
</feature>
<dbReference type="GO" id="GO:0005524">
    <property type="term" value="F:ATP binding"/>
    <property type="evidence" value="ECO:0007669"/>
    <property type="project" value="UniProtKB-ARBA"/>
</dbReference>
<dbReference type="PATRIC" id="fig|37919.13.peg.7795"/>
<keyword evidence="13" id="KW-0614">Plasmid</keyword>
<dbReference type="SMART" id="SM00387">
    <property type="entry name" value="HATPase_c"/>
    <property type="match status" value="1"/>
</dbReference>
<dbReference type="Proteomes" id="UP000186108">
    <property type="component" value="Plasmid pR1CP1"/>
</dbReference>
<dbReference type="GO" id="GO:0000287">
    <property type="term" value="F:magnesium ion binding"/>
    <property type="evidence" value="ECO:0007669"/>
    <property type="project" value="UniProtKB-ARBA"/>
</dbReference>
<dbReference type="SUPFAM" id="SSF55874">
    <property type="entry name" value="ATPase domain of HSP90 chaperone/DNA topoisomerase II/histidine kinase"/>
    <property type="match status" value="1"/>
</dbReference>
<reference evidence="13 14" key="1">
    <citation type="submission" date="2014-07" db="EMBL/GenBank/DDBJ databases">
        <authorList>
            <person name="Zhang J.E."/>
            <person name="Yang H."/>
            <person name="Guo J."/>
            <person name="Deng Z."/>
            <person name="Luo H."/>
            <person name="Luo M."/>
            <person name="Zhao B."/>
        </authorList>
    </citation>
    <scope>NUCLEOTIDE SEQUENCE [LARGE SCALE GENOMIC DNA]</scope>
    <source>
        <strain evidence="13 14">1CP</strain>
        <plasmid evidence="14">Plasmid pr1cp1</plasmid>
    </source>
</reference>
<dbReference type="InterPro" id="IPR050482">
    <property type="entry name" value="Sensor_HK_TwoCompSys"/>
</dbReference>
<accession>A0A1B1KHB8</accession>
<protein>
    <submittedName>
        <fullName evidence="13">Hypoxia sensor histidine kinase response regulator DosT</fullName>
    </submittedName>
</protein>
<dbReference type="GO" id="GO:0016020">
    <property type="term" value="C:membrane"/>
    <property type="evidence" value="ECO:0007669"/>
    <property type="project" value="InterPro"/>
</dbReference>
<organism evidence="13 14">
    <name type="scientific">Rhodococcus opacus</name>
    <name type="common">Nocardia opaca</name>
    <dbReference type="NCBI Taxonomy" id="37919"/>
    <lineage>
        <taxon>Bacteria</taxon>
        <taxon>Bacillati</taxon>
        <taxon>Actinomycetota</taxon>
        <taxon>Actinomycetes</taxon>
        <taxon>Mycobacteriales</taxon>
        <taxon>Nocardiaceae</taxon>
        <taxon>Rhodococcus</taxon>
    </lineage>
</organism>
<dbReference type="InterPro" id="IPR003018">
    <property type="entry name" value="GAF"/>
</dbReference>
<keyword evidence="3" id="KW-0963">Cytoplasm</keyword>
<dbReference type="InterPro" id="IPR036890">
    <property type="entry name" value="HATPase_C_sf"/>
</dbReference>
<dbReference type="RefSeq" id="WP_065493533.1">
    <property type="nucleotide sequence ID" value="NZ_CP009112.1"/>
</dbReference>
<sequence length="571" mass="61633">MTAEDESVLTGPLSQLRLRELLVEVQDRIDQMIGSRDQVDSLLEAVLTVATGLELEATLEQIVHAAIELADCEYGALGVLNRTRDGLQEFVYEGIDEPTRDLIGDLPTGHGLLGLLIEQPKPIRLDNLAQHTASSGFPEHHPPMRTFLGVPVRVRGEVFGNLYLTEKSGGHSFTEDDEVVVQALAAAAGIAVDNARLFEETRLRQQWQKATSEIRGELLATTDPAEVLDLIVRRARDLAAADHVFLAQPDDPDQDPDAVTALAVTASADGEPANSISRRIRVEDSEVGRAFREGTRRQVPQITDGDGDLYGPALLLPLRVSADAVTGVLVIIRGLGAEPFDDRQQVLAGEFADQAALALKLADDQHQLAALSLISDRDRIARDLHDHVIQRLFAHGLALQSVQARLRAPEARRRLSEMIDDVQDIIDDVRTAIYDLHGGAGDDRRQLRQVLHQIVAEQTENSGLRTTVRTAGPLNAVDGTLAEHAEAVLREALSNVVHHADAHTVAVTVSVDDNLTIEVSDDGVGLPPAVARSGLHNLTVRAEQAGGTCTVAPADTGGTRLTWSAPLPEIG</sequence>
<keyword evidence="8" id="KW-0460">Magnesium</keyword>
<dbReference type="GO" id="GO:0019825">
    <property type="term" value="F:oxygen binding"/>
    <property type="evidence" value="ECO:0007669"/>
    <property type="project" value="UniProtKB-ARBA"/>
</dbReference>
<evidence type="ECO:0000259" key="12">
    <source>
        <dbReference type="SMART" id="SM00387"/>
    </source>
</evidence>
<dbReference type="GO" id="GO:0020037">
    <property type="term" value="F:heme binding"/>
    <property type="evidence" value="ECO:0007669"/>
    <property type="project" value="UniProtKB-ARBA"/>
</dbReference>
<keyword evidence="10" id="KW-0902">Two-component regulatory system</keyword>
<evidence type="ECO:0000256" key="3">
    <source>
        <dbReference type="ARBA" id="ARBA00022490"/>
    </source>
</evidence>
<dbReference type="GO" id="GO:0070483">
    <property type="term" value="P:detection of hypoxia"/>
    <property type="evidence" value="ECO:0007669"/>
    <property type="project" value="UniProtKB-ARBA"/>
</dbReference>
<dbReference type="InterPro" id="IPR003594">
    <property type="entry name" value="HATPase_dom"/>
</dbReference>
<evidence type="ECO:0000313" key="14">
    <source>
        <dbReference type="Proteomes" id="UP000186108"/>
    </source>
</evidence>
<dbReference type="Gene3D" id="3.30.450.40">
    <property type="match status" value="2"/>
</dbReference>
<dbReference type="PANTHER" id="PTHR24421">
    <property type="entry name" value="NITRATE/NITRITE SENSOR PROTEIN NARX-RELATED"/>
    <property type="match status" value="1"/>
</dbReference>
<keyword evidence="7 13" id="KW-0418">Kinase</keyword>
<keyword evidence="9" id="KW-0408">Iron</keyword>
<evidence type="ECO:0000256" key="1">
    <source>
        <dbReference type="ARBA" id="ARBA00001946"/>
    </source>
</evidence>
<feature type="domain" description="GAF" evidence="11">
    <location>
        <begin position="54"/>
        <end position="202"/>
    </location>
</feature>
<dbReference type="FunFam" id="3.30.450.40:FF:000052">
    <property type="entry name" value="Oxygen sensor histidine kinase response regulator DevS/DosS"/>
    <property type="match status" value="1"/>
</dbReference>
<evidence type="ECO:0000256" key="9">
    <source>
        <dbReference type="ARBA" id="ARBA00023004"/>
    </source>
</evidence>
<keyword evidence="4" id="KW-0597">Phosphoprotein</keyword>